<accession>A0A7Y6NMK4</accession>
<feature type="region of interest" description="Disordered" evidence="1">
    <location>
        <begin position="403"/>
        <end position="465"/>
    </location>
</feature>
<evidence type="ECO:0000256" key="1">
    <source>
        <dbReference type="SAM" id="MobiDB-lite"/>
    </source>
</evidence>
<feature type="compositionally biased region" description="Low complexity" evidence="1">
    <location>
        <begin position="336"/>
        <end position="367"/>
    </location>
</feature>
<feature type="compositionally biased region" description="Basic residues" evidence="1">
    <location>
        <begin position="1"/>
        <end position="10"/>
    </location>
</feature>
<gene>
    <name evidence="2" type="ORF">HQN59_08625</name>
</gene>
<dbReference type="RefSeq" id="WP_176068137.1">
    <property type="nucleotide sequence ID" value="NZ_JABWMJ010000003.1"/>
</dbReference>
<evidence type="ECO:0000313" key="2">
    <source>
        <dbReference type="EMBL" id="NUZ05827.1"/>
    </source>
</evidence>
<organism evidence="2 3">
    <name type="scientific">Piscinibacter koreensis</name>
    <dbReference type="NCBI Taxonomy" id="2742824"/>
    <lineage>
        <taxon>Bacteria</taxon>
        <taxon>Pseudomonadati</taxon>
        <taxon>Pseudomonadota</taxon>
        <taxon>Betaproteobacteria</taxon>
        <taxon>Burkholderiales</taxon>
        <taxon>Sphaerotilaceae</taxon>
        <taxon>Piscinibacter</taxon>
    </lineage>
</organism>
<reference evidence="2 3" key="1">
    <citation type="submission" date="2020-06" db="EMBL/GenBank/DDBJ databases">
        <title>Schlegella sp. ID0723 isolated from air conditioner.</title>
        <authorList>
            <person name="Kim D.Y."/>
            <person name="Kim D.-U."/>
        </authorList>
    </citation>
    <scope>NUCLEOTIDE SEQUENCE [LARGE SCALE GENOMIC DNA]</scope>
    <source>
        <strain evidence="2 3">ID0723</strain>
    </source>
</reference>
<feature type="compositionally biased region" description="Polar residues" evidence="1">
    <location>
        <begin position="692"/>
        <end position="702"/>
    </location>
</feature>
<dbReference type="Pfam" id="PF03993">
    <property type="entry name" value="DUF349"/>
    <property type="match status" value="2"/>
</dbReference>
<dbReference type="EMBL" id="JABWMJ010000003">
    <property type="protein sequence ID" value="NUZ05827.1"/>
    <property type="molecule type" value="Genomic_DNA"/>
</dbReference>
<name>A0A7Y6NMK4_9BURK</name>
<protein>
    <submittedName>
        <fullName evidence="2">DUF349 domain-containing protein</fullName>
    </submittedName>
</protein>
<feature type="region of interest" description="Disordered" evidence="1">
    <location>
        <begin position="688"/>
        <end position="745"/>
    </location>
</feature>
<feature type="compositionally biased region" description="Low complexity" evidence="1">
    <location>
        <begin position="812"/>
        <end position="830"/>
    </location>
</feature>
<feature type="compositionally biased region" description="Low complexity" evidence="1">
    <location>
        <begin position="423"/>
        <end position="444"/>
    </location>
</feature>
<feature type="compositionally biased region" description="Low complexity" evidence="1">
    <location>
        <begin position="275"/>
        <end position="286"/>
    </location>
</feature>
<feature type="compositionally biased region" description="Low complexity" evidence="1">
    <location>
        <begin position="310"/>
        <end position="322"/>
    </location>
</feature>
<feature type="compositionally biased region" description="Low complexity" evidence="1">
    <location>
        <begin position="453"/>
        <end position="465"/>
    </location>
</feature>
<feature type="region of interest" description="Disordered" evidence="1">
    <location>
        <begin position="268"/>
        <end position="322"/>
    </location>
</feature>
<keyword evidence="3" id="KW-1185">Reference proteome</keyword>
<comment type="caution">
    <text evidence="2">The sequence shown here is derived from an EMBL/GenBank/DDBJ whole genome shotgun (WGS) entry which is preliminary data.</text>
</comment>
<dbReference type="InterPro" id="IPR007139">
    <property type="entry name" value="DUF349"/>
</dbReference>
<feature type="region of interest" description="Disordered" evidence="1">
    <location>
        <begin position="786"/>
        <end position="830"/>
    </location>
</feature>
<proteinExistence type="predicted"/>
<sequence>MLGWLFKKKPPPGAAASAPPAPAPAARPRGSAPTPPAAPVLAPSPPPIDWALRLQQASGDEAALLEIAASGAPLAVREAAIEAIASEAVLKSAERSLRERDRRVARLAKQRHADRVAERQSRAEADRLAAVAEALAGAELIPVNRLAELDRAWQALDAQRLEPAQRERYTAAMSRLTSLIRERGDAAWKAERWSARAEAARQALQAASAARAGGADERDALTAARSAAEAVLREPDAQSGGALHDALAAALADAERVEERAGFLERLRERPAAIPPGSSGSGAASRRLAEPGSARANGAAETLAEVPSGAATADAAPHESAAAATLDAVPAGVDTSVPPGAAPDAASAGSGAPVPAGGAAADAAPAEVGDESSPVEATASPAAEERLERLPRDVLGEAADVAAGAAPEVDGSTTTSPADGGVAPAPRSSEAGASSSEAAAEPALPEAPPQAPPVEAASSGAPSPESAWRAFAPLADAQLHELLERRFAAWQQAEADARQARRTQRVEQKKMQQRAARAGQVDGLDGALDQAAEALAEGHVDAARGLLAGVDARAAQGGVSEKQRARIGALHAELARLKGWQQWGGAVARDELVAEAEALAKLDADGQPLPVKERAERIAALRARWKELDRLGSAGSAAAWRRFDEALTSAYQPVAAHTAAQRAAREQNLQQRLELLDAFDAVAVPGQERPANATTVDAQQPVGSLGAGTRPEALGDEAPGAASDVGEEDSGEPVARHAAESASADHAALSDQVVFAGQVAPSDRTASADPAGTPAAAAVAAAAHGAGLGDDSTRPAGLSPEASAHASDDRAGAASARRAPAPAAAAPARANAPVLANDVAPVDWRGVVQALDRFRAGWRALGPVEHTVPRGERERLLERMRRSLARLEEPLAAVREAARRERDALVGRARALAEEAAGARGMRDLGPRVRELQSAWQQQARAVPLPRTVENAAWAEFRAALDAVFQARDAVHDARDAALQANAAERRALIERLGALAPDAGVAELRHALASADAAWNRCGPAPRDAVAALDQAFRATREAIARRLADADAAARRAAAEALEAKLALCEALERGDAGVDRTSMEARWATLPALAPAWERALAHRAGLTAPATRATSGTTVATDDLLLQLEAALGLASPPALQEARRALKLQAMKAALEGRGAAPATRDELVAALLGRPGLDAAQRERLQRALAALAEADR</sequence>
<dbReference type="AlphaFoldDB" id="A0A7Y6NMK4"/>
<feature type="compositionally biased region" description="Pro residues" evidence="1">
    <location>
        <begin position="33"/>
        <end position="45"/>
    </location>
</feature>
<feature type="region of interest" description="Disordered" evidence="1">
    <location>
        <begin position="1"/>
        <end position="45"/>
    </location>
</feature>
<feature type="region of interest" description="Disordered" evidence="1">
    <location>
        <begin position="334"/>
        <end position="386"/>
    </location>
</feature>
<dbReference type="Proteomes" id="UP000529637">
    <property type="component" value="Unassembled WGS sequence"/>
</dbReference>
<evidence type="ECO:0000313" key="3">
    <source>
        <dbReference type="Proteomes" id="UP000529637"/>
    </source>
</evidence>